<sequence>MGGGEKTIRHSPPSTKVNYSHKWKAPACRQAGISPRLKIKKLRKQTDVIKFFKKLYDQSK</sequence>
<gene>
    <name evidence="2" type="ORF">A2V95_00040</name>
</gene>
<organism evidence="2 3">
    <name type="scientific">Candidatus Kuenenbacteria bacterium RBG_16_41_7</name>
    <dbReference type="NCBI Taxonomy" id="1798560"/>
    <lineage>
        <taxon>Bacteria</taxon>
        <taxon>Candidatus Kueneniibacteriota</taxon>
    </lineage>
</organism>
<accession>A0A1F6GBU7</accession>
<comment type="caution">
    <text evidence="2">The sequence shown here is derived from an EMBL/GenBank/DDBJ whole genome shotgun (WGS) entry which is preliminary data.</text>
</comment>
<evidence type="ECO:0000313" key="3">
    <source>
        <dbReference type="Proteomes" id="UP000178149"/>
    </source>
</evidence>
<reference evidence="2 3" key="1">
    <citation type="journal article" date="2016" name="Nat. Commun.">
        <title>Thousands of microbial genomes shed light on interconnected biogeochemical processes in an aquifer system.</title>
        <authorList>
            <person name="Anantharaman K."/>
            <person name="Brown C.T."/>
            <person name="Hug L.A."/>
            <person name="Sharon I."/>
            <person name="Castelle C.J."/>
            <person name="Probst A.J."/>
            <person name="Thomas B.C."/>
            <person name="Singh A."/>
            <person name="Wilkins M.J."/>
            <person name="Karaoz U."/>
            <person name="Brodie E.L."/>
            <person name="Williams K.H."/>
            <person name="Hubbard S.S."/>
            <person name="Banfield J.F."/>
        </authorList>
    </citation>
    <scope>NUCLEOTIDE SEQUENCE [LARGE SCALE GENOMIC DNA]</scope>
</reference>
<name>A0A1F6GBU7_9BACT</name>
<proteinExistence type="predicted"/>
<dbReference type="Proteomes" id="UP000178149">
    <property type="component" value="Unassembled WGS sequence"/>
</dbReference>
<dbReference type="AlphaFoldDB" id="A0A1F6GBU7"/>
<protein>
    <submittedName>
        <fullName evidence="2">Uncharacterized protein</fullName>
    </submittedName>
</protein>
<evidence type="ECO:0000313" key="2">
    <source>
        <dbReference type="EMBL" id="OGG95575.1"/>
    </source>
</evidence>
<dbReference type="EMBL" id="MFMV01000061">
    <property type="protein sequence ID" value="OGG95575.1"/>
    <property type="molecule type" value="Genomic_DNA"/>
</dbReference>
<evidence type="ECO:0000256" key="1">
    <source>
        <dbReference type="SAM" id="MobiDB-lite"/>
    </source>
</evidence>
<feature type="region of interest" description="Disordered" evidence="1">
    <location>
        <begin position="1"/>
        <end position="22"/>
    </location>
</feature>